<dbReference type="PANTHER" id="PTHR43156">
    <property type="entry name" value="STAGE II SPORULATION PROTEIN E-RELATED"/>
    <property type="match status" value="1"/>
</dbReference>
<reference evidence="5 6" key="4">
    <citation type="journal article" date="2020" name="Sci. Rep.">
        <title>beta-carboline chemical signals induce reveromycin production through a LuxR family regulator in Streptomyces sp. SN-593.</title>
        <authorList>
            <person name="Panthee S."/>
            <person name="Kito N."/>
            <person name="Hayashi T."/>
            <person name="Shimizu T."/>
            <person name="Ishikawa J."/>
            <person name="Hamamoto H."/>
            <person name="Osada H."/>
            <person name="Takahashi S."/>
        </authorList>
    </citation>
    <scope>NUCLEOTIDE SEQUENCE [LARGE SCALE GENOMIC DNA]</scope>
    <source>
        <strain evidence="5 6">SN-593</strain>
    </source>
</reference>
<reference evidence="5 6" key="2">
    <citation type="journal article" date="2011" name="J. Antibiot.">
        <title>Furaquinocins I and J: novel polyketide isoprenoid hybrid compounds from Streptomyces reveromyceticus SN-593.</title>
        <authorList>
            <person name="Panthee S."/>
            <person name="Takahashi S."/>
            <person name="Takagi H."/>
            <person name="Nogawa T."/>
            <person name="Oowada E."/>
            <person name="Uramoto M."/>
            <person name="Osada H."/>
        </authorList>
    </citation>
    <scope>NUCLEOTIDE SEQUENCE [LARGE SCALE GENOMIC DNA]</scope>
    <source>
        <strain evidence="5 6">SN-593</strain>
    </source>
</reference>
<evidence type="ECO:0000313" key="6">
    <source>
        <dbReference type="Proteomes" id="UP000595703"/>
    </source>
</evidence>
<dbReference type="InterPro" id="IPR029016">
    <property type="entry name" value="GAF-like_dom_sf"/>
</dbReference>
<dbReference type="Gene3D" id="3.30.450.40">
    <property type="match status" value="1"/>
</dbReference>
<accession>A0A7U3UXA2</accession>
<name>A0A7U3UXA2_9ACTN</name>
<dbReference type="Pfam" id="PF03861">
    <property type="entry name" value="ANTAR"/>
    <property type="match status" value="1"/>
</dbReference>
<gene>
    <name evidence="5" type="ORF">RVR_9585</name>
</gene>
<dbReference type="PANTHER" id="PTHR43156:SF2">
    <property type="entry name" value="STAGE II SPORULATION PROTEIN E"/>
    <property type="match status" value="1"/>
</dbReference>
<dbReference type="InterPro" id="IPR000014">
    <property type="entry name" value="PAS"/>
</dbReference>
<reference evidence="5 6" key="3">
    <citation type="journal article" date="2011" name="Nat. Chem. Biol.">
        <title>Reveromycin A biosynthesis uses RevG and RevJ for stereospecific spiroacetal formation.</title>
        <authorList>
            <person name="Takahashi S."/>
            <person name="Toyoda A."/>
            <person name="Sekiyama Y."/>
            <person name="Takagi H."/>
            <person name="Nogawa T."/>
            <person name="Uramoto M."/>
            <person name="Suzuki R."/>
            <person name="Koshino H."/>
            <person name="Kumano T."/>
            <person name="Panthee S."/>
            <person name="Dairi T."/>
            <person name="Ishikawa J."/>
            <person name="Ikeda H."/>
            <person name="Sakaki Y."/>
            <person name="Osada H."/>
        </authorList>
    </citation>
    <scope>NUCLEOTIDE SEQUENCE [LARGE SCALE GENOMIC DNA]</scope>
    <source>
        <strain evidence="5 6">SN-593</strain>
    </source>
</reference>
<keyword evidence="6" id="KW-1185">Reference proteome</keyword>
<reference evidence="5 6" key="1">
    <citation type="journal article" date="2010" name="J. Bacteriol.">
        <title>Biochemical characterization of a novel indole prenyltransferase from Streptomyces sp. SN-593.</title>
        <authorList>
            <person name="Takahashi S."/>
            <person name="Takagi H."/>
            <person name="Toyoda A."/>
            <person name="Uramoto M."/>
            <person name="Nogawa T."/>
            <person name="Ueki M."/>
            <person name="Sakaki Y."/>
            <person name="Osada H."/>
        </authorList>
    </citation>
    <scope>NUCLEOTIDE SEQUENCE [LARGE SCALE GENOMIC DNA]</scope>
    <source>
        <strain evidence="5 6">SN-593</strain>
    </source>
</reference>
<evidence type="ECO:0000259" key="4">
    <source>
        <dbReference type="PROSITE" id="PS50921"/>
    </source>
</evidence>
<dbReference type="SUPFAM" id="SSF55781">
    <property type="entry name" value="GAF domain-like"/>
    <property type="match status" value="1"/>
</dbReference>
<feature type="compositionally biased region" description="Basic and acidic residues" evidence="2">
    <location>
        <begin position="1"/>
        <end position="15"/>
    </location>
</feature>
<feature type="region of interest" description="Disordered" evidence="2">
    <location>
        <begin position="1"/>
        <end position="42"/>
    </location>
</feature>
<dbReference type="CDD" id="cd00130">
    <property type="entry name" value="PAS"/>
    <property type="match status" value="1"/>
</dbReference>
<dbReference type="KEGG" id="arev:RVR_9585"/>
<dbReference type="RefSeq" id="WP_430393202.1">
    <property type="nucleotide sequence ID" value="NZ_AP018365.1"/>
</dbReference>
<dbReference type="Proteomes" id="UP000595703">
    <property type="component" value="Chromosome"/>
</dbReference>
<dbReference type="InterPro" id="IPR052016">
    <property type="entry name" value="Bact_Sigma-Reg"/>
</dbReference>
<dbReference type="Pfam" id="PF08447">
    <property type="entry name" value="PAS_3"/>
    <property type="match status" value="1"/>
</dbReference>
<dbReference type="SMART" id="SM01012">
    <property type="entry name" value="ANTAR"/>
    <property type="match status" value="1"/>
</dbReference>
<keyword evidence="1" id="KW-0378">Hydrolase</keyword>
<dbReference type="SMART" id="SM00331">
    <property type="entry name" value="PP2C_SIG"/>
    <property type="match status" value="1"/>
</dbReference>
<dbReference type="InterPro" id="IPR000700">
    <property type="entry name" value="PAS-assoc_C"/>
</dbReference>
<sequence length="848" mass="90132">MSAGREDGPDGDRADGVLVRDGAPAREQEAADPDAPSAESGLGRLTATVARLREQVRRAHADADGRALLEMATGVLVERLHCGPSHAARQLTDLAESAGVPPLELAADIIDQAAQDRLSQTAREFLTRLGTETADGLAARPGTGMPGAGQGGDGPGAAVATPALRLRTAESRVLAADDCQTVAESILEHALAPLGATAVAIWATGPGASLRLVGHAGLPAEEAGLWHYVPPGVISPAIQAMTARRPVWIDSLSEAGVPSIGHRSFPDGGRVAAPAEIAGRIHGVLEICWPDRVEPQPPPIHRQVEALAELVAHTIETVPADSYGGTPATREAPDTTELIDLVDALHDPVLLLLPHLDSAGRLVDFRIHHANSGFADPGGRPRSLITGALLLEAYPEMADDNGLFDAVSRVHATGEPFRDAAMPLTTVVGQVRVPTRCDVGITRHGNAVVLVWRVEDETARLANLLQHAQRLGRIGGFEEDHVTGHITWNSQLYDLYDLPRTTAPLPLDQLPAHTHPDDTAAVGRFLRSVVHHRRPTSAAFRLQRPDGVTRYVRLVAEPVVDADQRLVAVRGAYQDVSAQHWTEVALAVTQDQLAHSEQQTAARNRLAKQLQHAIMPPAHEGVDAPDLDVAVRYRPAEDEHLVGGDWYDAVVLPTRQVLLSVGDVAGHGIDAATGMVALRNALRGLAATGAGPAQILTWLNVVAHHLTKNVTATAVCALYDPPTRTLTWARAGHLPPVHIRDGRAAQVPLANGLLLGAIGEADYEEQQLVLEPGDILLMYTDGLIERRDRSLQESLDQLVATAAHASETLDQRLDHLLTHSTSDTDDDTCIVGIQLPLAARALAVPTAG</sequence>
<dbReference type="Gene3D" id="3.60.40.10">
    <property type="entry name" value="PPM-type phosphatase domain"/>
    <property type="match status" value="1"/>
</dbReference>
<dbReference type="InterPro" id="IPR035965">
    <property type="entry name" value="PAS-like_dom_sf"/>
</dbReference>
<dbReference type="SUPFAM" id="SSF55785">
    <property type="entry name" value="PYP-like sensor domain (PAS domain)"/>
    <property type="match status" value="1"/>
</dbReference>
<dbReference type="EMBL" id="AP018365">
    <property type="protein sequence ID" value="BBB01941.1"/>
    <property type="molecule type" value="Genomic_DNA"/>
</dbReference>
<evidence type="ECO:0000256" key="1">
    <source>
        <dbReference type="ARBA" id="ARBA00022801"/>
    </source>
</evidence>
<dbReference type="AlphaFoldDB" id="A0A7U3UXA2"/>
<protein>
    <submittedName>
        <fullName evidence="5">Putative magnesium or manganese-dependent protein phosphatase</fullName>
    </submittedName>
</protein>
<dbReference type="InterPro" id="IPR013655">
    <property type="entry name" value="PAS_fold_3"/>
</dbReference>
<dbReference type="InterPro" id="IPR036457">
    <property type="entry name" value="PPM-type-like_dom_sf"/>
</dbReference>
<dbReference type="Pfam" id="PF07228">
    <property type="entry name" value="SpoIIE"/>
    <property type="match status" value="1"/>
</dbReference>
<dbReference type="PROSITE" id="PS50921">
    <property type="entry name" value="ANTAR"/>
    <property type="match status" value="1"/>
</dbReference>
<feature type="domain" description="ANTAR" evidence="4">
    <location>
        <begin position="49"/>
        <end position="110"/>
    </location>
</feature>
<dbReference type="SUPFAM" id="SSF81606">
    <property type="entry name" value="PP2C-like"/>
    <property type="match status" value="1"/>
</dbReference>
<dbReference type="Gene3D" id="3.30.450.20">
    <property type="entry name" value="PAS domain"/>
    <property type="match status" value="1"/>
</dbReference>
<evidence type="ECO:0000256" key="2">
    <source>
        <dbReference type="SAM" id="MobiDB-lite"/>
    </source>
</evidence>
<dbReference type="GO" id="GO:0016791">
    <property type="term" value="F:phosphatase activity"/>
    <property type="evidence" value="ECO:0007669"/>
    <property type="project" value="TreeGrafter"/>
</dbReference>
<feature type="domain" description="PAC" evidence="3">
    <location>
        <begin position="536"/>
        <end position="588"/>
    </location>
</feature>
<organism evidence="5 6">
    <name type="scientific">Actinacidiphila reveromycinica</name>
    <dbReference type="NCBI Taxonomy" id="659352"/>
    <lineage>
        <taxon>Bacteria</taxon>
        <taxon>Bacillati</taxon>
        <taxon>Actinomycetota</taxon>
        <taxon>Actinomycetes</taxon>
        <taxon>Kitasatosporales</taxon>
        <taxon>Streptomycetaceae</taxon>
        <taxon>Actinacidiphila</taxon>
    </lineage>
</organism>
<dbReference type="InterPro" id="IPR001932">
    <property type="entry name" value="PPM-type_phosphatase-like_dom"/>
</dbReference>
<evidence type="ECO:0000259" key="3">
    <source>
        <dbReference type="PROSITE" id="PS50113"/>
    </source>
</evidence>
<dbReference type="GO" id="GO:0003723">
    <property type="term" value="F:RNA binding"/>
    <property type="evidence" value="ECO:0007669"/>
    <property type="project" value="InterPro"/>
</dbReference>
<proteinExistence type="predicted"/>
<evidence type="ECO:0000313" key="5">
    <source>
        <dbReference type="EMBL" id="BBB01941.1"/>
    </source>
</evidence>
<dbReference type="InterPro" id="IPR005561">
    <property type="entry name" value="ANTAR"/>
</dbReference>
<dbReference type="PROSITE" id="PS50113">
    <property type="entry name" value="PAC"/>
    <property type="match status" value="1"/>
</dbReference>